<proteinExistence type="inferred from homology"/>
<feature type="binding site" evidence="4">
    <location>
        <position position="219"/>
    </location>
    <ligand>
        <name>a divalent metal cation</name>
        <dbReference type="ChEBI" id="CHEBI:60240"/>
        <label>1</label>
    </ligand>
</feature>
<dbReference type="AlphaFoldDB" id="A0A0X8JQB2"/>
<dbReference type="GO" id="GO:0016788">
    <property type="term" value="F:hydrolase activity, acting on ester bonds"/>
    <property type="evidence" value="ECO:0007669"/>
    <property type="project" value="InterPro"/>
</dbReference>
<evidence type="ECO:0000256" key="3">
    <source>
        <dbReference type="ARBA" id="ARBA00022801"/>
    </source>
</evidence>
<accession>A0A0X8JQB2</accession>
<dbReference type="EMBL" id="CP014230">
    <property type="protein sequence ID" value="AMD92902.1"/>
    <property type="molecule type" value="Genomic_DNA"/>
</dbReference>
<feature type="binding site" evidence="4">
    <location>
        <position position="25"/>
    </location>
    <ligand>
        <name>a divalent metal cation</name>
        <dbReference type="ChEBI" id="CHEBI:60240"/>
        <label>1</label>
    </ligand>
</feature>
<feature type="binding site" evidence="4">
    <location>
        <position position="108"/>
    </location>
    <ligand>
        <name>a divalent metal cation</name>
        <dbReference type="ChEBI" id="CHEBI:60240"/>
        <label>1</label>
    </ligand>
</feature>
<dbReference type="CDD" id="cd01310">
    <property type="entry name" value="TatD_DNAse"/>
    <property type="match status" value="1"/>
</dbReference>
<evidence type="ECO:0000256" key="2">
    <source>
        <dbReference type="ARBA" id="ARBA00022723"/>
    </source>
</evidence>
<organism evidence="5 6">
    <name type="scientific">Desulfomicrobium orale DSM 12838</name>
    <dbReference type="NCBI Taxonomy" id="888061"/>
    <lineage>
        <taxon>Bacteria</taxon>
        <taxon>Pseudomonadati</taxon>
        <taxon>Thermodesulfobacteriota</taxon>
        <taxon>Desulfovibrionia</taxon>
        <taxon>Desulfovibrionales</taxon>
        <taxon>Desulfomicrobiaceae</taxon>
        <taxon>Desulfomicrobium</taxon>
    </lineage>
</organism>
<dbReference type="InterPro" id="IPR018228">
    <property type="entry name" value="DNase_TatD-rel_CS"/>
</dbReference>
<dbReference type="GO" id="GO:0046872">
    <property type="term" value="F:metal ion binding"/>
    <property type="evidence" value="ECO:0007669"/>
    <property type="project" value="UniProtKB-KW"/>
</dbReference>
<dbReference type="PIRSF" id="PIRSF005902">
    <property type="entry name" value="DNase_TatD"/>
    <property type="match status" value="1"/>
</dbReference>
<dbReference type="GO" id="GO:0005829">
    <property type="term" value="C:cytosol"/>
    <property type="evidence" value="ECO:0007669"/>
    <property type="project" value="TreeGrafter"/>
</dbReference>
<keyword evidence="3 5" id="KW-0378">Hydrolase</keyword>
<dbReference type="PROSITE" id="PS01091">
    <property type="entry name" value="TATD_3"/>
    <property type="match status" value="1"/>
</dbReference>
<dbReference type="STRING" id="888061.AXF15_07165"/>
<dbReference type="NCBIfam" id="TIGR00010">
    <property type="entry name" value="YchF/TatD family DNA exonuclease"/>
    <property type="match status" value="1"/>
</dbReference>
<dbReference type="SUPFAM" id="SSF51556">
    <property type="entry name" value="Metallo-dependent hydrolases"/>
    <property type="match status" value="1"/>
</dbReference>
<keyword evidence="6" id="KW-1185">Reference proteome</keyword>
<protein>
    <submittedName>
        <fullName evidence="5">Hydrolase TatD</fullName>
    </submittedName>
</protein>
<dbReference type="Pfam" id="PF01026">
    <property type="entry name" value="TatD_DNase"/>
    <property type="match status" value="1"/>
</dbReference>
<dbReference type="InterPro" id="IPR001130">
    <property type="entry name" value="TatD-like"/>
</dbReference>
<dbReference type="PANTHER" id="PTHR46124:SF2">
    <property type="entry name" value="D-AMINOACYL-TRNA DEACYLASE"/>
    <property type="match status" value="1"/>
</dbReference>
<dbReference type="Gene3D" id="3.20.20.140">
    <property type="entry name" value="Metal-dependent hydrolases"/>
    <property type="match status" value="1"/>
</dbReference>
<feature type="binding site" evidence="4">
    <location>
        <position position="144"/>
    </location>
    <ligand>
        <name>a divalent metal cation</name>
        <dbReference type="ChEBI" id="CHEBI:60240"/>
        <label>2</label>
    </ligand>
</feature>
<dbReference type="KEGG" id="doa:AXF15_07165"/>
<dbReference type="InterPro" id="IPR032466">
    <property type="entry name" value="Metal_Hydrolase"/>
</dbReference>
<reference evidence="6" key="1">
    <citation type="submission" date="2016-02" db="EMBL/GenBank/DDBJ databases">
        <authorList>
            <person name="Holder M.E."/>
            <person name="Ajami N.J."/>
            <person name="Petrosino J.F."/>
        </authorList>
    </citation>
    <scope>NUCLEOTIDE SEQUENCE [LARGE SCALE GENOMIC DNA]</scope>
    <source>
        <strain evidence="6">DSM 12838</strain>
    </source>
</reference>
<evidence type="ECO:0000313" key="6">
    <source>
        <dbReference type="Proteomes" id="UP000063964"/>
    </source>
</evidence>
<feature type="binding site" evidence="4">
    <location>
        <position position="169"/>
    </location>
    <ligand>
        <name>a divalent metal cation</name>
        <dbReference type="ChEBI" id="CHEBI:60240"/>
        <label>2</label>
    </ligand>
</feature>
<dbReference type="PANTHER" id="PTHR46124">
    <property type="entry name" value="D-AMINOACYL-TRNA DEACYLASE"/>
    <property type="match status" value="1"/>
</dbReference>
<comment type="similarity">
    <text evidence="1">Belongs to the metallo-dependent hydrolases superfamily. TatD-type hydrolase family.</text>
</comment>
<gene>
    <name evidence="5" type="ORF">AXF15_07165</name>
</gene>
<dbReference type="InterPro" id="IPR015991">
    <property type="entry name" value="TatD/YcfH-like"/>
</dbReference>
<sequence>MSRKKVRELPESLDLPCTGADSHAHLDGRDFDPQEVLARARTCGVRTVGNVFLGPAAYHASRAVFEADRDVFFLLGVHPHEASSMTGTDLETMRRAFRTDARLKAVGEIGLDYFYDFSPRAAQREWFRRQLDLALELGQRVVIHCRDAEEDCLAILDEAGFAGRPLLWHCFGLSSDWAKEFLDRGWHLSVPGTVTYSKNEALREAVKIIPAGRLLLETDAPFLAPEPYRGKRNEPALIGFTARTVAGLRGEDLRVLWTRCGDVTRRFFGLEDV</sequence>
<evidence type="ECO:0000256" key="1">
    <source>
        <dbReference type="ARBA" id="ARBA00009275"/>
    </source>
</evidence>
<dbReference type="Proteomes" id="UP000063964">
    <property type="component" value="Chromosome"/>
</dbReference>
<feature type="binding site" evidence="4">
    <location>
        <position position="23"/>
    </location>
    <ligand>
        <name>a divalent metal cation</name>
        <dbReference type="ChEBI" id="CHEBI:60240"/>
        <label>1</label>
    </ligand>
</feature>
<dbReference type="FunFam" id="3.20.20.140:FF:000005">
    <property type="entry name" value="TatD family hydrolase"/>
    <property type="match status" value="1"/>
</dbReference>
<name>A0A0X8JQB2_9BACT</name>
<evidence type="ECO:0000313" key="5">
    <source>
        <dbReference type="EMBL" id="AMD92902.1"/>
    </source>
</evidence>
<evidence type="ECO:0000256" key="4">
    <source>
        <dbReference type="PIRSR" id="PIRSR005902-1"/>
    </source>
</evidence>
<dbReference type="OrthoDB" id="9810005at2"/>
<dbReference type="RefSeq" id="WP_066605296.1">
    <property type="nucleotide sequence ID" value="NZ_CP014230.1"/>
</dbReference>
<keyword evidence="2 4" id="KW-0479">Metal-binding</keyword>
<dbReference type="GO" id="GO:0004536">
    <property type="term" value="F:DNA nuclease activity"/>
    <property type="evidence" value="ECO:0007669"/>
    <property type="project" value="InterPro"/>
</dbReference>